<reference evidence="1" key="1">
    <citation type="submission" date="2019-03" db="EMBL/GenBank/DDBJ databases">
        <title>Single cell metagenomics reveals metabolic interactions within the superorganism composed of flagellate Streblomastix strix and complex community of Bacteroidetes bacteria on its surface.</title>
        <authorList>
            <person name="Treitli S.C."/>
            <person name="Kolisko M."/>
            <person name="Husnik F."/>
            <person name="Keeling P."/>
            <person name="Hampl V."/>
        </authorList>
    </citation>
    <scope>NUCLEOTIDE SEQUENCE</scope>
    <source>
        <strain evidence="1">STM</strain>
    </source>
</reference>
<gene>
    <name evidence="1" type="ORF">EZS27_015724</name>
</gene>
<accession>A0A5J4RQ94</accession>
<sequence>MAKKKIKPDYSSYLAHFTTDREPRVYDSSNPVLPHTTNKSALNRLISILSSKTIYASSMPWTKQNCVPFTECPWTSLLTHAEIYSSYGLGFTKEFIFNNGGAPVFYVRADRWNDADWKSNFCFVTPFWPSYRKQREVVRDKIRFSSEVDYSHEREWRVPQNLSFDYSDLSFVIVKQYDDIARIGTSIINAIGGGGNFDYG</sequence>
<protein>
    <submittedName>
        <fullName evidence="1">Uncharacterized protein</fullName>
    </submittedName>
</protein>
<dbReference type="AlphaFoldDB" id="A0A5J4RQ94"/>
<comment type="caution">
    <text evidence="1">The sequence shown here is derived from an EMBL/GenBank/DDBJ whole genome shotgun (WGS) entry which is preliminary data.</text>
</comment>
<organism evidence="1">
    <name type="scientific">termite gut metagenome</name>
    <dbReference type="NCBI Taxonomy" id="433724"/>
    <lineage>
        <taxon>unclassified sequences</taxon>
        <taxon>metagenomes</taxon>
        <taxon>organismal metagenomes</taxon>
    </lineage>
</organism>
<evidence type="ECO:0000313" key="1">
    <source>
        <dbReference type="EMBL" id="KAA6336097.1"/>
    </source>
</evidence>
<dbReference type="EMBL" id="SNRY01000828">
    <property type="protein sequence ID" value="KAA6336097.1"/>
    <property type="molecule type" value="Genomic_DNA"/>
</dbReference>
<name>A0A5J4RQ94_9ZZZZ</name>
<proteinExistence type="predicted"/>